<evidence type="ECO:0000313" key="2">
    <source>
        <dbReference type="EMBL" id="EKX53441.1"/>
    </source>
</evidence>
<reference evidence="4" key="2">
    <citation type="submission" date="2012-11" db="EMBL/GenBank/DDBJ databases">
        <authorList>
            <person name="Kuo A."/>
            <person name="Curtis B.A."/>
            <person name="Tanifuji G."/>
            <person name="Burki F."/>
            <person name="Gruber A."/>
            <person name="Irimia M."/>
            <person name="Maruyama S."/>
            <person name="Arias M.C."/>
            <person name="Ball S.G."/>
            <person name="Gile G.H."/>
            <person name="Hirakawa Y."/>
            <person name="Hopkins J.F."/>
            <person name="Rensing S.A."/>
            <person name="Schmutz J."/>
            <person name="Symeonidi A."/>
            <person name="Elias M."/>
            <person name="Eveleigh R.J."/>
            <person name="Herman E.K."/>
            <person name="Klute M.J."/>
            <person name="Nakayama T."/>
            <person name="Obornik M."/>
            <person name="Reyes-Prieto A."/>
            <person name="Armbrust E.V."/>
            <person name="Aves S.J."/>
            <person name="Beiko R.G."/>
            <person name="Coutinho P."/>
            <person name="Dacks J.B."/>
            <person name="Durnford D.G."/>
            <person name="Fast N.M."/>
            <person name="Green B.R."/>
            <person name="Grisdale C."/>
            <person name="Hempe F."/>
            <person name="Henrissat B."/>
            <person name="Hoppner M.P."/>
            <person name="Ishida K.-I."/>
            <person name="Kim E."/>
            <person name="Koreny L."/>
            <person name="Kroth P.G."/>
            <person name="Liu Y."/>
            <person name="Malik S.-B."/>
            <person name="Maier U.G."/>
            <person name="McRose D."/>
            <person name="Mock T."/>
            <person name="Neilson J.A."/>
            <person name="Onodera N.T."/>
            <person name="Poole A.M."/>
            <person name="Pritham E.J."/>
            <person name="Richards T.A."/>
            <person name="Rocap G."/>
            <person name="Roy S.W."/>
            <person name="Sarai C."/>
            <person name="Schaack S."/>
            <person name="Shirato S."/>
            <person name="Slamovits C.H."/>
            <person name="Spencer D.F."/>
            <person name="Suzuki S."/>
            <person name="Worden A.Z."/>
            <person name="Zauner S."/>
            <person name="Barry K."/>
            <person name="Bell C."/>
            <person name="Bharti A.K."/>
            <person name="Crow J.A."/>
            <person name="Grimwood J."/>
            <person name="Kramer R."/>
            <person name="Lindquist E."/>
            <person name="Lucas S."/>
            <person name="Salamov A."/>
            <person name="McFadden G.I."/>
            <person name="Lane C.E."/>
            <person name="Keeling P.J."/>
            <person name="Gray M.W."/>
            <person name="Grigoriev I.V."/>
            <person name="Archibald J.M."/>
        </authorList>
    </citation>
    <scope>NUCLEOTIDE SEQUENCE</scope>
    <source>
        <strain evidence="4">CCMP2712</strain>
    </source>
</reference>
<evidence type="ECO:0000313" key="4">
    <source>
        <dbReference type="Proteomes" id="UP000011087"/>
    </source>
</evidence>
<keyword evidence="4" id="KW-1185">Reference proteome</keyword>
<dbReference type="HOGENOM" id="CLU_2693021_0_0_1"/>
<dbReference type="PaxDb" id="55529-EKX53441"/>
<name>L1JXZ6_GUITC</name>
<dbReference type="OMA" id="IESEMQM"/>
<sequence length="74" mass="8106">MPQGSLKSKKPQVVNKIKKANSTKKGLKAYKAKKQTFGDKLSKKLTAEISNKIEREIAGKFSKSGGKLSIIKNT</sequence>
<dbReference type="EnsemblProtists" id="EKX53441">
    <property type="protein sequence ID" value="EKX53441"/>
    <property type="gene ID" value="GUITHDRAFT_101142"/>
</dbReference>
<organism evidence="2">
    <name type="scientific">Guillardia theta (strain CCMP2712)</name>
    <name type="common">Cryptophyte</name>
    <dbReference type="NCBI Taxonomy" id="905079"/>
    <lineage>
        <taxon>Eukaryota</taxon>
        <taxon>Cryptophyceae</taxon>
        <taxon>Pyrenomonadales</taxon>
        <taxon>Geminigeraceae</taxon>
        <taxon>Guillardia</taxon>
    </lineage>
</organism>
<evidence type="ECO:0000313" key="3">
    <source>
        <dbReference type="EnsemblProtists" id="EKX53441"/>
    </source>
</evidence>
<dbReference type="Pfam" id="PF09495">
    <property type="entry name" value="DUF2462"/>
    <property type="match status" value="1"/>
</dbReference>
<evidence type="ECO:0000256" key="1">
    <source>
        <dbReference type="SAM" id="MobiDB-lite"/>
    </source>
</evidence>
<gene>
    <name evidence="2" type="ORF">GUITHDRAFT_101142</name>
</gene>
<dbReference type="KEGG" id="gtt:GUITHDRAFT_101142"/>
<protein>
    <submittedName>
        <fullName evidence="2 3">Uncharacterized protein</fullName>
    </submittedName>
</protein>
<reference evidence="3" key="3">
    <citation type="submission" date="2016-03" db="UniProtKB">
        <authorList>
            <consortium name="EnsemblProtists"/>
        </authorList>
    </citation>
    <scope>IDENTIFICATION</scope>
</reference>
<accession>L1JXZ6</accession>
<dbReference type="AlphaFoldDB" id="L1JXZ6"/>
<dbReference type="GeneID" id="17310007"/>
<dbReference type="Proteomes" id="UP000011087">
    <property type="component" value="Unassembled WGS sequence"/>
</dbReference>
<dbReference type="RefSeq" id="XP_005840421.1">
    <property type="nucleotide sequence ID" value="XM_005840364.1"/>
</dbReference>
<reference evidence="2 4" key="1">
    <citation type="journal article" date="2012" name="Nature">
        <title>Algal genomes reveal evolutionary mosaicism and the fate of nucleomorphs.</title>
        <authorList>
            <consortium name="DOE Joint Genome Institute"/>
            <person name="Curtis B.A."/>
            <person name="Tanifuji G."/>
            <person name="Burki F."/>
            <person name="Gruber A."/>
            <person name="Irimia M."/>
            <person name="Maruyama S."/>
            <person name="Arias M.C."/>
            <person name="Ball S.G."/>
            <person name="Gile G.H."/>
            <person name="Hirakawa Y."/>
            <person name="Hopkins J.F."/>
            <person name="Kuo A."/>
            <person name="Rensing S.A."/>
            <person name="Schmutz J."/>
            <person name="Symeonidi A."/>
            <person name="Elias M."/>
            <person name="Eveleigh R.J."/>
            <person name="Herman E.K."/>
            <person name="Klute M.J."/>
            <person name="Nakayama T."/>
            <person name="Obornik M."/>
            <person name="Reyes-Prieto A."/>
            <person name="Armbrust E.V."/>
            <person name="Aves S.J."/>
            <person name="Beiko R.G."/>
            <person name="Coutinho P."/>
            <person name="Dacks J.B."/>
            <person name="Durnford D.G."/>
            <person name="Fast N.M."/>
            <person name="Green B.R."/>
            <person name="Grisdale C.J."/>
            <person name="Hempel F."/>
            <person name="Henrissat B."/>
            <person name="Hoppner M.P."/>
            <person name="Ishida K."/>
            <person name="Kim E."/>
            <person name="Koreny L."/>
            <person name="Kroth P.G."/>
            <person name="Liu Y."/>
            <person name="Malik S.B."/>
            <person name="Maier U.G."/>
            <person name="McRose D."/>
            <person name="Mock T."/>
            <person name="Neilson J.A."/>
            <person name="Onodera N.T."/>
            <person name="Poole A.M."/>
            <person name="Pritham E.J."/>
            <person name="Richards T.A."/>
            <person name="Rocap G."/>
            <person name="Roy S.W."/>
            <person name="Sarai C."/>
            <person name="Schaack S."/>
            <person name="Shirato S."/>
            <person name="Slamovits C.H."/>
            <person name="Spencer D.F."/>
            <person name="Suzuki S."/>
            <person name="Worden A.Z."/>
            <person name="Zauner S."/>
            <person name="Barry K."/>
            <person name="Bell C."/>
            <person name="Bharti A.K."/>
            <person name="Crow J.A."/>
            <person name="Grimwood J."/>
            <person name="Kramer R."/>
            <person name="Lindquist E."/>
            <person name="Lucas S."/>
            <person name="Salamov A."/>
            <person name="McFadden G.I."/>
            <person name="Lane C.E."/>
            <person name="Keeling P.J."/>
            <person name="Gray M.W."/>
            <person name="Grigoriev I.V."/>
            <person name="Archibald J.M."/>
        </authorList>
    </citation>
    <scope>NUCLEOTIDE SEQUENCE</scope>
    <source>
        <strain evidence="2 4">CCMP2712</strain>
    </source>
</reference>
<feature type="region of interest" description="Disordered" evidence="1">
    <location>
        <begin position="1"/>
        <end position="21"/>
    </location>
</feature>
<proteinExistence type="predicted"/>
<dbReference type="EMBL" id="JH992970">
    <property type="protein sequence ID" value="EKX53441.1"/>
    <property type="molecule type" value="Genomic_DNA"/>
</dbReference>
<dbReference type="InterPro" id="IPR019034">
    <property type="entry name" value="UPF0390"/>
</dbReference>